<evidence type="ECO:0000256" key="4">
    <source>
        <dbReference type="ARBA" id="ARBA00023163"/>
    </source>
</evidence>
<dbReference type="Gene3D" id="1.10.10.10">
    <property type="entry name" value="Winged helix-like DNA-binding domain superfamily/Winged helix DNA-binding domain"/>
    <property type="match status" value="1"/>
</dbReference>
<protein>
    <submittedName>
        <fullName evidence="6">LysR family transcriptional regulator ArgP</fullName>
    </submittedName>
</protein>
<dbReference type="AlphaFoldDB" id="A0A3P1SUA9"/>
<evidence type="ECO:0000256" key="1">
    <source>
        <dbReference type="ARBA" id="ARBA00009437"/>
    </source>
</evidence>
<keyword evidence="3" id="KW-0238">DNA-binding</keyword>
<keyword evidence="4" id="KW-0804">Transcription</keyword>
<reference evidence="6 7" key="1">
    <citation type="submission" date="2018-11" db="EMBL/GenBank/DDBJ databases">
        <title>The draft genome sequence of Amphritea balenae JAMM 1525T.</title>
        <authorList>
            <person name="Fang Z."/>
            <person name="Zhang Y."/>
            <person name="Han X."/>
        </authorList>
    </citation>
    <scope>NUCLEOTIDE SEQUENCE [LARGE SCALE GENOMIC DNA]</scope>
    <source>
        <strain evidence="6 7">JAMM 1525</strain>
    </source>
</reference>
<dbReference type="PANTHER" id="PTHR30579:SF2">
    <property type="entry name" value="HTH-TYPE TRANSCRIPTIONAL REGULATOR ARGP"/>
    <property type="match status" value="1"/>
</dbReference>
<evidence type="ECO:0000259" key="5">
    <source>
        <dbReference type="PROSITE" id="PS50931"/>
    </source>
</evidence>
<dbReference type="InterPro" id="IPR050176">
    <property type="entry name" value="LTTR"/>
</dbReference>
<organism evidence="6 7">
    <name type="scientific">Amphritea balenae</name>
    <dbReference type="NCBI Taxonomy" id="452629"/>
    <lineage>
        <taxon>Bacteria</taxon>
        <taxon>Pseudomonadati</taxon>
        <taxon>Pseudomonadota</taxon>
        <taxon>Gammaproteobacteria</taxon>
        <taxon>Oceanospirillales</taxon>
        <taxon>Oceanospirillaceae</taxon>
        <taxon>Amphritea</taxon>
    </lineage>
</organism>
<evidence type="ECO:0000256" key="3">
    <source>
        <dbReference type="ARBA" id="ARBA00023125"/>
    </source>
</evidence>
<keyword evidence="2" id="KW-0805">Transcription regulation</keyword>
<dbReference type="NCBIfam" id="NF002964">
    <property type="entry name" value="PRK03635.1"/>
    <property type="match status" value="1"/>
</dbReference>
<dbReference type="GO" id="GO:0003677">
    <property type="term" value="F:DNA binding"/>
    <property type="evidence" value="ECO:0007669"/>
    <property type="project" value="UniProtKB-KW"/>
</dbReference>
<dbReference type="Proteomes" id="UP000267535">
    <property type="component" value="Unassembled WGS sequence"/>
</dbReference>
<dbReference type="EMBL" id="RQXV01000002">
    <property type="protein sequence ID" value="RRD00525.1"/>
    <property type="molecule type" value="Genomic_DNA"/>
</dbReference>
<dbReference type="InterPro" id="IPR005119">
    <property type="entry name" value="LysR_subst-bd"/>
</dbReference>
<dbReference type="InterPro" id="IPR000847">
    <property type="entry name" value="LysR_HTH_N"/>
</dbReference>
<dbReference type="RefSeq" id="WP_124925106.1">
    <property type="nucleotide sequence ID" value="NZ_BMOH01000003.1"/>
</dbReference>
<evidence type="ECO:0000313" key="6">
    <source>
        <dbReference type="EMBL" id="RRD00525.1"/>
    </source>
</evidence>
<dbReference type="PROSITE" id="PS50931">
    <property type="entry name" value="HTH_LYSR"/>
    <property type="match status" value="1"/>
</dbReference>
<dbReference type="Gene3D" id="3.40.190.290">
    <property type="match status" value="1"/>
</dbReference>
<feature type="domain" description="HTH lysR-type" evidence="5">
    <location>
        <begin position="2"/>
        <end position="58"/>
    </location>
</feature>
<dbReference type="SUPFAM" id="SSF53850">
    <property type="entry name" value="Periplasmic binding protein-like II"/>
    <property type="match status" value="1"/>
</dbReference>
<proteinExistence type="inferred from homology"/>
<dbReference type="Pfam" id="PF03466">
    <property type="entry name" value="LysR_substrate"/>
    <property type="match status" value="1"/>
</dbReference>
<dbReference type="PRINTS" id="PR00039">
    <property type="entry name" value="HTHLYSR"/>
</dbReference>
<name>A0A3P1SUA9_9GAMM</name>
<dbReference type="OrthoDB" id="3252676at2"/>
<comment type="caution">
    <text evidence="6">The sequence shown here is derived from an EMBL/GenBank/DDBJ whole genome shotgun (WGS) entry which is preliminary data.</text>
</comment>
<dbReference type="InterPro" id="IPR017685">
    <property type="entry name" value="ArgP"/>
</dbReference>
<dbReference type="InterPro" id="IPR036390">
    <property type="entry name" value="WH_DNA-bd_sf"/>
</dbReference>
<evidence type="ECO:0000313" key="7">
    <source>
        <dbReference type="Proteomes" id="UP000267535"/>
    </source>
</evidence>
<dbReference type="PANTHER" id="PTHR30579">
    <property type="entry name" value="TRANSCRIPTIONAL REGULATOR"/>
    <property type="match status" value="1"/>
</dbReference>
<dbReference type="NCBIfam" id="TIGR03298">
    <property type="entry name" value="argP"/>
    <property type="match status" value="1"/>
</dbReference>
<sequence length="298" mass="33868">MLDHRQLQAFATVIELQSFDKAAQRLFLTQSAISQRVKQLEESLGQLLIIRSQPLRPTSAGQQLMRHYRQLVLLQNELLTGLSDAATQGYTKLAIGLNADSLATWFLAAMEPLFQQQSILLELRVDDQDQTHHLLRQGEVIGCISASDKPVQGGNCVPLGTSRYLALASQEYINRYFATGINKHSLEQAPVVEFNEKDELQDRFLSTYYPDVDDYPRHRIPSSEGFTELICRGHAWGMVPEMQVSELLKNGEIQQLNSCQYLEIPLYWHSWNLASDIGQKLTRQLVNFCQTHLDQPAI</sequence>
<evidence type="ECO:0000256" key="2">
    <source>
        <dbReference type="ARBA" id="ARBA00023015"/>
    </source>
</evidence>
<keyword evidence="7" id="KW-1185">Reference proteome</keyword>
<accession>A0A3P1SUA9</accession>
<gene>
    <name evidence="6" type="ORF">EHS89_05385</name>
</gene>
<dbReference type="GO" id="GO:0003700">
    <property type="term" value="F:DNA-binding transcription factor activity"/>
    <property type="evidence" value="ECO:0007669"/>
    <property type="project" value="InterPro"/>
</dbReference>
<comment type="similarity">
    <text evidence="1">Belongs to the LysR transcriptional regulatory family.</text>
</comment>
<dbReference type="NCBIfam" id="NF009888">
    <property type="entry name" value="PRK13348.1"/>
    <property type="match status" value="1"/>
</dbReference>
<dbReference type="SUPFAM" id="SSF46785">
    <property type="entry name" value="Winged helix' DNA-binding domain"/>
    <property type="match status" value="1"/>
</dbReference>
<dbReference type="InterPro" id="IPR036388">
    <property type="entry name" value="WH-like_DNA-bd_sf"/>
</dbReference>
<dbReference type="Pfam" id="PF00126">
    <property type="entry name" value="HTH_1"/>
    <property type="match status" value="1"/>
</dbReference>